<comment type="caution">
    <text evidence="1">The sequence shown here is derived from an EMBL/GenBank/DDBJ whole genome shotgun (WGS) entry which is preliminary data.</text>
</comment>
<accession>A0ABS8Y7J6</accession>
<evidence type="ECO:0000313" key="2">
    <source>
        <dbReference type="Proteomes" id="UP000823775"/>
    </source>
</evidence>
<name>A0ABS8Y7J6_DATST</name>
<gene>
    <name evidence="1" type="ORF">HAX54_019787</name>
</gene>
<dbReference type="Proteomes" id="UP000823775">
    <property type="component" value="Unassembled WGS sequence"/>
</dbReference>
<dbReference type="EMBL" id="JACEIK010024015">
    <property type="protein sequence ID" value="MCE5166462.1"/>
    <property type="molecule type" value="Genomic_DNA"/>
</dbReference>
<sequence>HDITRIEFQIIVTSIDVYSHLGKPRARGLPGGQYLSHNTNPANILGAECGGDAMRDAQEDVPSA</sequence>
<organism evidence="1 2">
    <name type="scientific">Datura stramonium</name>
    <name type="common">Jimsonweed</name>
    <name type="synonym">Common thornapple</name>
    <dbReference type="NCBI Taxonomy" id="4076"/>
    <lineage>
        <taxon>Eukaryota</taxon>
        <taxon>Viridiplantae</taxon>
        <taxon>Streptophyta</taxon>
        <taxon>Embryophyta</taxon>
        <taxon>Tracheophyta</taxon>
        <taxon>Spermatophyta</taxon>
        <taxon>Magnoliopsida</taxon>
        <taxon>eudicotyledons</taxon>
        <taxon>Gunneridae</taxon>
        <taxon>Pentapetalae</taxon>
        <taxon>asterids</taxon>
        <taxon>lamiids</taxon>
        <taxon>Solanales</taxon>
        <taxon>Solanaceae</taxon>
        <taxon>Solanoideae</taxon>
        <taxon>Datureae</taxon>
        <taxon>Datura</taxon>
    </lineage>
</organism>
<reference evidence="1 2" key="1">
    <citation type="journal article" date="2021" name="BMC Genomics">
        <title>Datura genome reveals duplications of psychoactive alkaloid biosynthetic genes and high mutation rate following tissue culture.</title>
        <authorList>
            <person name="Rajewski A."/>
            <person name="Carter-House D."/>
            <person name="Stajich J."/>
            <person name="Litt A."/>
        </authorList>
    </citation>
    <scope>NUCLEOTIDE SEQUENCE [LARGE SCALE GENOMIC DNA]</scope>
    <source>
        <strain evidence="1">AR-01</strain>
    </source>
</reference>
<proteinExistence type="predicted"/>
<keyword evidence="2" id="KW-1185">Reference proteome</keyword>
<evidence type="ECO:0000313" key="1">
    <source>
        <dbReference type="EMBL" id="MCE5166462.1"/>
    </source>
</evidence>
<feature type="non-terminal residue" evidence="1">
    <location>
        <position position="1"/>
    </location>
</feature>
<protein>
    <submittedName>
        <fullName evidence="1">Uncharacterized protein</fullName>
    </submittedName>
</protein>